<organism evidence="2 3">
    <name type="scientific">Borborobacter arsenicus</name>
    <dbReference type="NCBI Taxonomy" id="1851146"/>
    <lineage>
        <taxon>Bacteria</taxon>
        <taxon>Pseudomonadati</taxon>
        <taxon>Pseudomonadota</taxon>
        <taxon>Alphaproteobacteria</taxon>
        <taxon>Hyphomicrobiales</taxon>
        <taxon>Phyllobacteriaceae</taxon>
        <taxon>Borborobacter</taxon>
    </lineage>
</organism>
<name>A0A432UZM0_9HYPH</name>
<dbReference type="Proteomes" id="UP000281647">
    <property type="component" value="Unassembled WGS sequence"/>
</dbReference>
<reference evidence="2 3" key="1">
    <citation type="submission" date="2018-11" db="EMBL/GenBank/DDBJ databases">
        <title>Pseudaminobacter arsenicus sp. nov., an arsenic-resistant bacterium isolated from arsenic-rich aquifers.</title>
        <authorList>
            <person name="Mu Y."/>
        </authorList>
    </citation>
    <scope>NUCLEOTIDE SEQUENCE [LARGE SCALE GENOMIC DNA]</scope>
    <source>
        <strain evidence="2 3">CB3</strain>
    </source>
</reference>
<sequence length="78" mass="8038">MILGQFLHTEPVAASHLTGLGCRAAAAVVDSVASYLETAAVTRMGFLYAGPHLQIDHVSAGEQPDAARTRATHAGSPP</sequence>
<dbReference type="OrthoDB" id="9784009at2"/>
<dbReference type="EMBL" id="RKST01000046">
    <property type="protein sequence ID" value="RUM95379.1"/>
    <property type="molecule type" value="Genomic_DNA"/>
</dbReference>
<evidence type="ECO:0000313" key="3">
    <source>
        <dbReference type="Proteomes" id="UP000281647"/>
    </source>
</evidence>
<dbReference type="RefSeq" id="WP_128628710.1">
    <property type="nucleotide sequence ID" value="NZ_RKST01000046.1"/>
</dbReference>
<gene>
    <name evidence="2" type="ORF">EET67_23625</name>
</gene>
<feature type="region of interest" description="Disordered" evidence="1">
    <location>
        <begin position="58"/>
        <end position="78"/>
    </location>
</feature>
<protein>
    <submittedName>
        <fullName evidence="2">Uncharacterized protein</fullName>
    </submittedName>
</protein>
<proteinExistence type="predicted"/>
<comment type="caution">
    <text evidence="2">The sequence shown here is derived from an EMBL/GenBank/DDBJ whole genome shotgun (WGS) entry which is preliminary data.</text>
</comment>
<accession>A0A432UZM0</accession>
<evidence type="ECO:0000313" key="2">
    <source>
        <dbReference type="EMBL" id="RUM95379.1"/>
    </source>
</evidence>
<dbReference type="AlphaFoldDB" id="A0A432UZM0"/>
<keyword evidence="3" id="KW-1185">Reference proteome</keyword>
<evidence type="ECO:0000256" key="1">
    <source>
        <dbReference type="SAM" id="MobiDB-lite"/>
    </source>
</evidence>